<evidence type="ECO:0000313" key="2">
    <source>
        <dbReference type="EMBL" id="OYD13793.1"/>
    </source>
</evidence>
<accession>A0A235BMV8</accession>
<evidence type="ECO:0000313" key="3">
    <source>
        <dbReference type="Proteomes" id="UP000215559"/>
    </source>
</evidence>
<comment type="caution">
    <text evidence="2">The sequence shown here is derived from an EMBL/GenBank/DDBJ whole genome shotgun (WGS) entry which is preliminary data.</text>
</comment>
<name>A0A235BMV8_UNCW3</name>
<dbReference type="PROSITE" id="PS51257">
    <property type="entry name" value="PROKAR_LIPOPROTEIN"/>
    <property type="match status" value="1"/>
</dbReference>
<protein>
    <recommendedName>
        <fullName evidence="1">DUF4097 domain-containing protein</fullName>
    </recommendedName>
</protein>
<gene>
    <name evidence="2" type="ORF">CH330_10085</name>
</gene>
<feature type="domain" description="DUF4097" evidence="1">
    <location>
        <begin position="90"/>
        <end position="267"/>
    </location>
</feature>
<dbReference type="Pfam" id="PF13349">
    <property type="entry name" value="DUF4097"/>
    <property type="match status" value="1"/>
</dbReference>
<reference evidence="2 3" key="1">
    <citation type="submission" date="2017-07" db="EMBL/GenBank/DDBJ databases">
        <title>Recovery of genomes from metagenomes via a dereplication, aggregation, and scoring strategy.</title>
        <authorList>
            <person name="Sieber C.M."/>
            <person name="Probst A.J."/>
            <person name="Sharrar A."/>
            <person name="Thomas B.C."/>
            <person name="Hess M."/>
            <person name="Tringe S.G."/>
            <person name="Banfield J.F."/>
        </authorList>
    </citation>
    <scope>NUCLEOTIDE SEQUENCE [LARGE SCALE GENOMIC DNA]</scope>
    <source>
        <strain evidence="2">JGI_Cruoil_03_51_56</strain>
    </source>
</reference>
<sequence>MMNKRIGIFFPIAILVTGCLYPYRLEVPETRTWPAEGISSISASTKNGGITVCAAEEPNITAHITKRCYGRNKEDAEKYLKNVVIKDTIISGQLSINTEMPSGNRNYGAEFEISSPESTHLDLSTTNTEISLTNMTAGANLSTSNNAVSLKNTQGQINISTSNGKVLVQVHHGGIEARTSNGEIDCDIAKLDATESIILETSNDKVLLRLPQDVSATFDLTTSNGEITVTGFNSIRYDTQERTHKTGTIGSGASTITISTSNGDIIICAR</sequence>
<proteinExistence type="predicted"/>
<dbReference type="InterPro" id="IPR025164">
    <property type="entry name" value="Toastrack_DUF4097"/>
</dbReference>
<dbReference type="Proteomes" id="UP000215559">
    <property type="component" value="Unassembled WGS sequence"/>
</dbReference>
<dbReference type="EMBL" id="NOZP01000190">
    <property type="protein sequence ID" value="OYD13793.1"/>
    <property type="molecule type" value="Genomic_DNA"/>
</dbReference>
<dbReference type="AlphaFoldDB" id="A0A235BMV8"/>
<evidence type="ECO:0000259" key="1">
    <source>
        <dbReference type="Pfam" id="PF13349"/>
    </source>
</evidence>
<organism evidence="2 3">
    <name type="scientific">candidate division WOR-3 bacterium JGI_Cruoil_03_51_56</name>
    <dbReference type="NCBI Taxonomy" id="1973747"/>
    <lineage>
        <taxon>Bacteria</taxon>
        <taxon>Bacteria division WOR-3</taxon>
    </lineage>
</organism>